<dbReference type="PANTHER" id="PTHR11705:SF143">
    <property type="entry name" value="SLL0236 PROTEIN"/>
    <property type="match status" value="1"/>
</dbReference>
<evidence type="ECO:0000313" key="11">
    <source>
        <dbReference type="Proteomes" id="UP000278962"/>
    </source>
</evidence>
<evidence type="ECO:0000256" key="6">
    <source>
        <dbReference type="ARBA" id="ARBA00023049"/>
    </source>
</evidence>
<dbReference type="GO" id="GO:0004181">
    <property type="term" value="F:metallocarboxypeptidase activity"/>
    <property type="evidence" value="ECO:0007669"/>
    <property type="project" value="InterPro"/>
</dbReference>
<reference evidence="10 11" key="1">
    <citation type="submission" date="2018-10" db="EMBL/GenBank/DDBJ databases">
        <title>Genomic Encyclopedia of Archaeal and Bacterial Type Strains, Phase II (KMG-II): from individual species to whole genera.</title>
        <authorList>
            <person name="Goeker M."/>
        </authorList>
    </citation>
    <scope>NUCLEOTIDE SEQUENCE [LARGE SCALE GENOMIC DNA]</scope>
    <source>
        <strain evidence="10 11">DSM 14954</strain>
    </source>
</reference>
<feature type="signal peptide" evidence="8">
    <location>
        <begin position="1"/>
        <end position="23"/>
    </location>
</feature>
<evidence type="ECO:0000256" key="5">
    <source>
        <dbReference type="ARBA" id="ARBA00022833"/>
    </source>
</evidence>
<keyword evidence="3" id="KW-0645">Protease</keyword>
<evidence type="ECO:0000256" key="4">
    <source>
        <dbReference type="ARBA" id="ARBA00022801"/>
    </source>
</evidence>
<gene>
    <name evidence="10" type="ORF">C8N24_1093</name>
</gene>
<dbReference type="EMBL" id="RBIL01000001">
    <property type="protein sequence ID" value="RKQ91271.1"/>
    <property type="molecule type" value="Genomic_DNA"/>
</dbReference>
<dbReference type="InterPro" id="IPR026876">
    <property type="entry name" value="Fn3_assoc_repeat"/>
</dbReference>
<dbReference type="GO" id="GO:0005615">
    <property type="term" value="C:extracellular space"/>
    <property type="evidence" value="ECO:0007669"/>
    <property type="project" value="TreeGrafter"/>
</dbReference>
<evidence type="ECO:0000256" key="2">
    <source>
        <dbReference type="ARBA" id="ARBA00005988"/>
    </source>
</evidence>
<evidence type="ECO:0000256" key="7">
    <source>
        <dbReference type="PROSITE-ProRule" id="PRU01379"/>
    </source>
</evidence>
<evidence type="ECO:0000313" key="10">
    <source>
        <dbReference type="EMBL" id="RKQ91271.1"/>
    </source>
</evidence>
<keyword evidence="6" id="KW-0482">Metalloprotease</keyword>
<dbReference type="PROSITE" id="PS52035">
    <property type="entry name" value="PEPTIDASE_M14"/>
    <property type="match status" value="1"/>
</dbReference>
<dbReference type="Gene3D" id="3.40.630.10">
    <property type="entry name" value="Zn peptidases"/>
    <property type="match status" value="1"/>
</dbReference>
<dbReference type="InterPro" id="IPR000834">
    <property type="entry name" value="Peptidase_M14"/>
</dbReference>
<comment type="similarity">
    <text evidence="2 7">Belongs to the peptidase M14 family.</text>
</comment>
<keyword evidence="11" id="KW-1185">Reference proteome</keyword>
<keyword evidence="8" id="KW-0732">Signal</keyword>
<evidence type="ECO:0000256" key="8">
    <source>
        <dbReference type="SAM" id="SignalP"/>
    </source>
</evidence>
<dbReference type="PANTHER" id="PTHR11705">
    <property type="entry name" value="PROTEASE FAMILY M14 CARBOXYPEPTIDASE A,B"/>
    <property type="match status" value="1"/>
</dbReference>
<feature type="active site" description="Proton donor/acceptor" evidence="7">
    <location>
        <position position="694"/>
    </location>
</feature>
<protein>
    <submittedName>
        <fullName evidence="10">Chitobiase/beta-hexosaminidase-like protein</fullName>
    </submittedName>
</protein>
<sequence length="962" mass="101446">MRPIMGALVATAAIAFLPATALAEDGESVLEFKLPSKATAEQLIKLGYDLGDGLDQSQPGQVKATIVVTPEEKAQLEAMGYPAVATIQTPADVDALRAERQATIDAEAAAKAALDGAAGAKTRKAAVGTVRAQHADYWEDAGGRWISIEGTTTEASVTNPCPVVNNRAQCAYTGPALVASWYGADGQQVGTGTLQAYLDTDVTPVAPYLYHTGKFRLGDASTIGTPMPTTVKIASATGDVATMAVSKWVGNGAPEYAQGFKQDFNTHYVDPQEGYARITALADEFPNIATVQALPNKTAGYQRKAQTIVGMSTAYTGQLTPLPAAADQAKAVVVTSKAWGHEGGNGIGIRLVNPGAADEPLVVGVSNNRMIRVNLATDSAGAITTTAKDVVDAINGNAQAAELVTASLYRTSTGTGVVTPGTATSLLSDWLKAPASYPRGPQTVKMLRIGKHQDGTKTGVFIYCQEHAREWGTPLVCLETAERLVRNYGTDPETTQLIDNLDIFIVPTINADGAAYSMYDNNTQRRNMVNYCASNPTGNNDPFARNSWGVDLNRNFTVGSFFDGFQGAGNVCTGDTFAGPSELSEPETRNEAYVQTTYPNIKFAMNVHSSGGYFMWPPGAYKPTTRETLPYPPYGTLNYFDQTAAAVLDRIYNYRHTAVLPSQTGPVVDVLYSAAGNSADEAYYSHGIVGYDFEIGASKVLPNGQSQSTGFQPCYGAVGTGGGTGTCNANLVNEGHDEGMEFANGNYALLAEALAYENDTAAPKVDAVTGSDRAVTFKSDEAASIYYTLDGSTPTTASTEWKPNRPREKPDPVVVPVGAALKWIAVDFKGNVSAVQTKAFTTTPGDVGGTVPATLALTLDGTPSFGPFVPGVEKDYATQTKANVISTAGDATLSVSDPGHLTNGAFTLPEPLRVSLSKTTWTAPVANDKVDIGFNQLIKSTDPLRTGTYSKTLTFTLSTTQP</sequence>
<feature type="domain" description="Peptidase M14" evidence="9">
    <location>
        <begin position="407"/>
        <end position="724"/>
    </location>
</feature>
<keyword evidence="5" id="KW-0862">Zinc</keyword>
<dbReference type="SMART" id="SM00631">
    <property type="entry name" value="Zn_pept"/>
    <property type="match status" value="1"/>
</dbReference>
<comment type="caution">
    <text evidence="10">The sequence shown here is derived from an EMBL/GenBank/DDBJ whole genome shotgun (WGS) entry which is preliminary data.</text>
</comment>
<dbReference type="Pfam" id="PF00246">
    <property type="entry name" value="Peptidase_M14"/>
    <property type="match status" value="1"/>
</dbReference>
<dbReference type="GO" id="GO:0008270">
    <property type="term" value="F:zinc ion binding"/>
    <property type="evidence" value="ECO:0007669"/>
    <property type="project" value="InterPro"/>
</dbReference>
<keyword evidence="4" id="KW-0378">Hydrolase</keyword>
<evidence type="ECO:0000256" key="1">
    <source>
        <dbReference type="ARBA" id="ARBA00001947"/>
    </source>
</evidence>
<dbReference type="AlphaFoldDB" id="A0A660LEW8"/>
<dbReference type="SUPFAM" id="SSF53187">
    <property type="entry name" value="Zn-dependent exopeptidases"/>
    <property type="match status" value="1"/>
</dbReference>
<dbReference type="Proteomes" id="UP000278962">
    <property type="component" value="Unassembled WGS sequence"/>
</dbReference>
<name>A0A660LEW8_9ACTN</name>
<feature type="chain" id="PRO_5025017287" evidence="8">
    <location>
        <begin position="24"/>
        <end position="962"/>
    </location>
</feature>
<accession>A0A660LEW8</accession>
<evidence type="ECO:0000259" key="9">
    <source>
        <dbReference type="PROSITE" id="PS52035"/>
    </source>
</evidence>
<dbReference type="GO" id="GO:0006508">
    <property type="term" value="P:proteolysis"/>
    <property type="evidence" value="ECO:0007669"/>
    <property type="project" value="UniProtKB-KW"/>
</dbReference>
<comment type="cofactor">
    <cofactor evidence="1">
        <name>Zn(2+)</name>
        <dbReference type="ChEBI" id="CHEBI:29105"/>
    </cofactor>
</comment>
<organism evidence="10 11">
    <name type="scientific">Solirubrobacter pauli</name>
    <dbReference type="NCBI Taxonomy" id="166793"/>
    <lineage>
        <taxon>Bacteria</taxon>
        <taxon>Bacillati</taxon>
        <taxon>Actinomycetota</taxon>
        <taxon>Thermoleophilia</taxon>
        <taxon>Solirubrobacterales</taxon>
        <taxon>Solirubrobacteraceae</taxon>
        <taxon>Solirubrobacter</taxon>
    </lineage>
</organism>
<proteinExistence type="inferred from homology"/>
<dbReference type="Pfam" id="PF13287">
    <property type="entry name" value="Fn3_assoc"/>
    <property type="match status" value="1"/>
</dbReference>
<evidence type="ECO:0000256" key="3">
    <source>
        <dbReference type="ARBA" id="ARBA00022670"/>
    </source>
</evidence>